<reference evidence="10" key="1">
    <citation type="journal article" date="2014" name="Int. J. Syst. Evol. Microbiol.">
        <title>Complete genome sequence of Corynebacterium casei LMG S-19264T (=DSM 44701T), isolated from a smear-ripened cheese.</title>
        <authorList>
            <consortium name="US DOE Joint Genome Institute (JGI-PGF)"/>
            <person name="Walter F."/>
            <person name="Albersmeier A."/>
            <person name="Kalinowski J."/>
            <person name="Ruckert C."/>
        </authorList>
    </citation>
    <scope>NUCLEOTIDE SEQUENCE</scope>
    <source>
        <strain evidence="10">CGMCC 1.15758</strain>
    </source>
</reference>
<evidence type="ECO:0000256" key="8">
    <source>
        <dbReference type="ARBA" id="ARBA00023136"/>
    </source>
</evidence>
<keyword evidence="8 9" id="KW-0472">Membrane</keyword>
<dbReference type="PRINTS" id="PR00166">
    <property type="entry name" value="AROAAPRMEASE"/>
</dbReference>
<name>A0A8J2Z402_9GAMM</name>
<accession>A0A8J2Z402</accession>
<dbReference type="InterPro" id="IPR018227">
    <property type="entry name" value="Amino_acid_transport_2"/>
</dbReference>
<evidence type="ECO:0000256" key="7">
    <source>
        <dbReference type="ARBA" id="ARBA00022989"/>
    </source>
</evidence>
<evidence type="ECO:0000256" key="9">
    <source>
        <dbReference type="SAM" id="Phobius"/>
    </source>
</evidence>
<feature type="transmembrane region" description="Helical" evidence="9">
    <location>
        <begin position="277"/>
        <end position="295"/>
    </location>
</feature>
<evidence type="ECO:0000256" key="3">
    <source>
        <dbReference type="ARBA" id="ARBA00022475"/>
    </source>
</evidence>
<keyword evidence="11" id="KW-1185">Reference proteome</keyword>
<dbReference type="AlphaFoldDB" id="A0A8J2Z402"/>
<feature type="transmembrane region" description="Helical" evidence="9">
    <location>
        <begin position="67"/>
        <end position="90"/>
    </location>
</feature>
<dbReference type="Gene3D" id="1.20.1740.10">
    <property type="entry name" value="Amino acid/polyamine transporter I"/>
    <property type="match status" value="1"/>
</dbReference>
<feature type="transmembrane region" description="Helical" evidence="9">
    <location>
        <begin position="23"/>
        <end position="46"/>
    </location>
</feature>
<gene>
    <name evidence="10" type="ORF">GCM10010995_13090</name>
</gene>
<evidence type="ECO:0000256" key="2">
    <source>
        <dbReference type="ARBA" id="ARBA00022448"/>
    </source>
</evidence>
<keyword evidence="3" id="KW-1003">Cell membrane</keyword>
<protein>
    <submittedName>
        <fullName evidence="10">Amino acid transporter</fullName>
    </submittedName>
</protein>
<evidence type="ECO:0000256" key="6">
    <source>
        <dbReference type="ARBA" id="ARBA00022970"/>
    </source>
</evidence>
<feature type="transmembrane region" description="Helical" evidence="9">
    <location>
        <begin position="167"/>
        <end position="189"/>
    </location>
</feature>
<dbReference type="Proteomes" id="UP000636949">
    <property type="component" value="Unassembled WGS sequence"/>
</dbReference>
<evidence type="ECO:0000256" key="1">
    <source>
        <dbReference type="ARBA" id="ARBA00004429"/>
    </source>
</evidence>
<evidence type="ECO:0000313" key="11">
    <source>
        <dbReference type="Proteomes" id="UP000636949"/>
    </source>
</evidence>
<dbReference type="GO" id="GO:0003333">
    <property type="term" value="P:amino acid transmembrane transport"/>
    <property type="evidence" value="ECO:0007669"/>
    <property type="project" value="InterPro"/>
</dbReference>
<dbReference type="GO" id="GO:0005886">
    <property type="term" value="C:plasma membrane"/>
    <property type="evidence" value="ECO:0007669"/>
    <property type="project" value="UniProtKB-SubCell"/>
</dbReference>
<dbReference type="Pfam" id="PF03222">
    <property type="entry name" value="Trp_Tyr_perm"/>
    <property type="match status" value="1"/>
</dbReference>
<reference evidence="10" key="2">
    <citation type="submission" date="2020-09" db="EMBL/GenBank/DDBJ databases">
        <authorList>
            <person name="Sun Q."/>
            <person name="Zhou Y."/>
        </authorList>
    </citation>
    <scope>NUCLEOTIDE SEQUENCE</scope>
    <source>
        <strain evidence="10">CGMCC 1.15758</strain>
    </source>
</reference>
<keyword evidence="2" id="KW-0813">Transport</keyword>
<keyword evidence="4" id="KW-0997">Cell inner membrane</keyword>
<feature type="transmembrane region" description="Helical" evidence="9">
    <location>
        <begin position="201"/>
        <end position="228"/>
    </location>
</feature>
<feature type="transmembrane region" description="Helical" evidence="9">
    <location>
        <begin position="373"/>
        <end position="391"/>
    </location>
</feature>
<keyword evidence="6" id="KW-0029">Amino-acid transport</keyword>
<evidence type="ECO:0000256" key="5">
    <source>
        <dbReference type="ARBA" id="ARBA00022692"/>
    </source>
</evidence>
<evidence type="ECO:0000313" key="10">
    <source>
        <dbReference type="EMBL" id="GGF97250.1"/>
    </source>
</evidence>
<feature type="transmembrane region" description="Helical" evidence="9">
    <location>
        <begin position="331"/>
        <end position="353"/>
    </location>
</feature>
<comment type="subcellular location">
    <subcellularLocation>
        <location evidence="1">Cell inner membrane</location>
        <topology evidence="1">Multi-pass membrane protein</topology>
    </subcellularLocation>
</comment>
<keyword evidence="7 9" id="KW-1133">Transmembrane helix</keyword>
<comment type="caution">
    <text evidence="10">The sequence shown here is derived from an EMBL/GenBank/DDBJ whole genome shotgun (WGS) entry which is preliminary data.</text>
</comment>
<proteinExistence type="predicted"/>
<evidence type="ECO:0000256" key="4">
    <source>
        <dbReference type="ARBA" id="ARBA00022519"/>
    </source>
</evidence>
<dbReference type="PIRSF" id="PIRSF006060">
    <property type="entry name" value="AA_transporter"/>
    <property type="match status" value="1"/>
</dbReference>
<dbReference type="GO" id="GO:0015173">
    <property type="term" value="F:aromatic amino acid transmembrane transporter activity"/>
    <property type="evidence" value="ECO:0007669"/>
    <property type="project" value="InterPro"/>
</dbReference>
<dbReference type="PANTHER" id="PTHR46997:SF2">
    <property type="entry name" value="TYROSINE-SPECIFIC TRANSPORT SYSTEM"/>
    <property type="match status" value="1"/>
</dbReference>
<dbReference type="InterPro" id="IPR013059">
    <property type="entry name" value="Trp_tyr_transpt"/>
</dbReference>
<sequence length="392" mass="42558">MMIVTGTEIGAGILALPIITAKLGFFISSIVMLIAWCIMTYTALLIADISLSMPKGASFASIAKRTLGLPGVIITWISFLLLMYCISVAYISGAASAFNSLLPSISSSAWSLIFVVVFGAIVVVGTSAVDVINRILLSAKLIFLVLVCLIFLHFVDFSNLAVSPVDLVPTLLIAIPVIITSFTSHIIVPTLSDYLNQDAKALFRVIFIGSLIPLILYFLWLIAVLGVLPLHGPISFMSSIFDHMSIDQANVGNILHALKEKITTTTANISMNVFTDISVMTSYLGVSLALYHFNVDSYRLNRLPAQFKILIAIILTFIIPLLVNLLDPNLFISAIGYVGVCIAVLLLMMPAVIAYKLNKSGHVFHYKISQFSLLWLISFIAGIAIIVIHFSA</sequence>
<feature type="transmembrane region" description="Helical" evidence="9">
    <location>
        <begin position="307"/>
        <end position="325"/>
    </location>
</feature>
<keyword evidence="5 9" id="KW-0812">Transmembrane</keyword>
<feature type="transmembrane region" description="Helical" evidence="9">
    <location>
        <begin position="141"/>
        <end position="161"/>
    </location>
</feature>
<dbReference type="EMBL" id="BMJS01000012">
    <property type="protein sequence ID" value="GGF97250.1"/>
    <property type="molecule type" value="Genomic_DNA"/>
</dbReference>
<organism evidence="10 11">
    <name type="scientific">Cysteiniphilum litorale</name>
    <dbReference type="NCBI Taxonomy" id="2056700"/>
    <lineage>
        <taxon>Bacteria</taxon>
        <taxon>Pseudomonadati</taxon>
        <taxon>Pseudomonadota</taxon>
        <taxon>Gammaproteobacteria</taxon>
        <taxon>Thiotrichales</taxon>
        <taxon>Fastidiosibacteraceae</taxon>
        <taxon>Cysteiniphilum</taxon>
    </lineage>
</organism>
<feature type="transmembrane region" description="Helical" evidence="9">
    <location>
        <begin position="110"/>
        <end position="129"/>
    </location>
</feature>
<dbReference type="PANTHER" id="PTHR46997">
    <property type="entry name" value="LOW AFFINITY TRYPTOPHAN PERMEASE-RELATED"/>
    <property type="match status" value="1"/>
</dbReference>